<name>A0A8S9KD87_BRACR</name>
<proteinExistence type="predicted"/>
<comment type="caution">
    <text evidence="1">The sequence shown here is derived from an EMBL/GenBank/DDBJ whole genome shotgun (WGS) entry which is preliminary data.</text>
</comment>
<dbReference type="AlphaFoldDB" id="A0A8S9KD87"/>
<gene>
    <name evidence="1" type="ORF">F2Q70_00042354</name>
</gene>
<sequence length="70" mass="7695">MAVHLETSPLGLSFTFRLVHRNLGIMNGAEHSSLTLKEQKKTEDMTSTVSLHGQLMVIALKPLNCSRDCG</sequence>
<accession>A0A8S9KD87</accession>
<dbReference type="EMBL" id="QGKY02000164">
    <property type="protein sequence ID" value="KAF2592395.1"/>
    <property type="molecule type" value="Genomic_DNA"/>
</dbReference>
<organism evidence="1">
    <name type="scientific">Brassica cretica</name>
    <name type="common">Mustard</name>
    <dbReference type="NCBI Taxonomy" id="69181"/>
    <lineage>
        <taxon>Eukaryota</taxon>
        <taxon>Viridiplantae</taxon>
        <taxon>Streptophyta</taxon>
        <taxon>Embryophyta</taxon>
        <taxon>Tracheophyta</taxon>
        <taxon>Spermatophyta</taxon>
        <taxon>Magnoliopsida</taxon>
        <taxon>eudicotyledons</taxon>
        <taxon>Gunneridae</taxon>
        <taxon>Pentapetalae</taxon>
        <taxon>rosids</taxon>
        <taxon>malvids</taxon>
        <taxon>Brassicales</taxon>
        <taxon>Brassicaceae</taxon>
        <taxon>Brassiceae</taxon>
        <taxon>Brassica</taxon>
    </lineage>
</organism>
<reference evidence="1" key="1">
    <citation type="submission" date="2019-12" db="EMBL/GenBank/DDBJ databases">
        <title>Genome sequencing and annotation of Brassica cretica.</title>
        <authorList>
            <person name="Studholme D.J."/>
            <person name="Sarris P.F."/>
        </authorList>
    </citation>
    <scope>NUCLEOTIDE SEQUENCE</scope>
    <source>
        <strain evidence="1">PFS-102/07</strain>
        <tissue evidence="1">Leaf</tissue>
    </source>
</reference>
<evidence type="ECO:0000313" key="1">
    <source>
        <dbReference type="EMBL" id="KAF2592395.1"/>
    </source>
</evidence>
<protein>
    <submittedName>
        <fullName evidence="1">Uncharacterized protein</fullName>
    </submittedName>
</protein>